<feature type="transmembrane region" description="Helical" evidence="9">
    <location>
        <begin position="68"/>
        <end position="90"/>
    </location>
</feature>
<dbReference type="OrthoDB" id="301434at2759"/>
<keyword evidence="2 9" id="KW-0812">Transmembrane</keyword>
<name>F8NHV7_SERL9</name>
<dbReference type="RefSeq" id="XP_007313709.1">
    <property type="nucleotide sequence ID" value="XM_007313647.1"/>
</dbReference>
<dbReference type="Proteomes" id="UP000008064">
    <property type="component" value="Unassembled WGS sequence"/>
</dbReference>
<feature type="transmembrane region" description="Helical" evidence="9">
    <location>
        <begin position="201"/>
        <end position="220"/>
    </location>
</feature>
<feature type="transmembrane region" description="Helical" evidence="9">
    <location>
        <begin position="232"/>
        <end position="248"/>
    </location>
</feature>
<keyword evidence="3" id="KW-0378">Hydrolase</keyword>
<evidence type="ECO:0000256" key="4">
    <source>
        <dbReference type="ARBA" id="ARBA00022824"/>
    </source>
</evidence>
<dbReference type="InterPro" id="IPR036938">
    <property type="entry name" value="PAP2/HPO_sf"/>
</dbReference>
<evidence type="ECO:0000256" key="9">
    <source>
        <dbReference type="SAM" id="Phobius"/>
    </source>
</evidence>
<evidence type="ECO:0000313" key="11">
    <source>
        <dbReference type="EMBL" id="EGO29467.1"/>
    </source>
</evidence>
<dbReference type="AlphaFoldDB" id="F8NHV7"/>
<dbReference type="SMART" id="SM00014">
    <property type="entry name" value="acidPPc"/>
    <property type="match status" value="1"/>
</dbReference>
<feature type="transmembrane region" description="Helical" evidence="9">
    <location>
        <begin position="260"/>
        <end position="279"/>
    </location>
</feature>
<evidence type="ECO:0000256" key="5">
    <source>
        <dbReference type="ARBA" id="ARBA00022989"/>
    </source>
</evidence>
<keyword evidence="6 9" id="KW-0472">Membrane</keyword>
<accession>F8NHV7</accession>
<dbReference type="HOGENOM" id="CLU_019266_0_0_1"/>
<feature type="transmembrane region" description="Helical" evidence="9">
    <location>
        <begin position="307"/>
        <end position="327"/>
    </location>
</feature>
<sequence>MSRKCEKVREKFISSDTSPGQLAPDLYTATLPWWRAAIRTKILKTVERESHLIARMQEYVRSPKLDAYFVYTSSLGTHTFFMTALPIFFFFAGEKFGRGLLFVLAFGVYLSSVLKDFICSPRPFAPPVTRLTIGTHHLEYGFPSTHSTNSVSIALFIFSHIYHYYVSSSMSSITFYTSCALLFVYTFSIVFGRLYTAMHSFTDCAVGVLLGIFIWTVHWAAGEWMERWLKEGGWIVPLTIIPFCLLLVNQHPQPVDDCPCFEDAIAFISVIMGAALAQWHRTHYGMDEAFFSTVMAGSDGKTWEEVFTWWSIAGAKIVVGVLIIFVWRLVAKSALHFILPPLFRALALCFTLPSRRFYTPATDYEHVPMETGLHPIPSVIDLPGQMEMSGLGEPFGRRLNSLKQRRPGRGQDRSVSMSDNGFGDEDEVEKNGGTVDGKEVKHYDADVLTKVVVYAGIALLATEGVPVMFEVIGWGVRPW</sequence>
<evidence type="ECO:0000256" key="6">
    <source>
        <dbReference type="ARBA" id="ARBA00023136"/>
    </source>
</evidence>
<feature type="domain" description="Phosphatidic acid phosphatase type 2/haloperoxidase" evidence="10">
    <location>
        <begin position="97"/>
        <end position="219"/>
    </location>
</feature>
<protein>
    <recommendedName>
        <fullName evidence="10">Phosphatidic acid phosphatase type 2/haloperoxidase domain-containing protein</fullName>
    </recommendedName>
</protein>
<dbReference type="Pfam" id="PF01569">
    <property type="entry name" value="PAP2"/>
    <property type="match status" value="1"/>
</dbReference>
<proteinExistence type="inferred from homology"/>
<keyword evidence="5 9" id="KW-1133">Transmembrane helix</keyword>
<dbReference type="GeneID" id="18816184"/>
<dbReference type="InterPro" id="IPR000326">
    <property type="entry name" value="PAP2/HPO"/>
</dbReference>
<evidence type="ECO:0000259" key="10">
    <source>
        <dbReference type="SMART" id="SM00014"/>
    </source>
</evidence>
<gene>
    <name evidence="11" type="ORF">SERLADRAFT_445285</name>
</gene>
<dbReference type="EMBL" id="GL945429">
    <property type="protein sequence ID" value="EGO29467.1"/>
    <property type="molecule type" value="Genomic_DNA"/>
</dbReference>
<evidence type="ECO:0000256" key="1">
    <source>
        <dbReference type="ARBA" id="ARBA00004477"/>
    </source>
</evidence>
<evidence type="ECO:0000256" key="8">
    <source>
        <dbReference type="SAM" id="MobiDB-lite"/>
    </source>
</evidence>
<dbReference type="GO" id="GO:0005789">
    <property type="term" value="C:endoplasmic reticulum membrane"/>
    <property type="evidence" value="ECO:0007669"/>
    <property type="project" value="UniProtKB-SubCell"/>
</dbReference>
<reference evidence="11" key="1">
    <citation type="submission" date="2011-04" db="EMBL/GenBank/DDBJ databases">
        <title>Evolution of plant cell wall degrading machinery underlies the functional diversity of forest fungi.</title>
        <authorList>
            <consortium name="US DOE Joint Genome Institute (JGI-PGF)"/>
            <person name="Eastwood D.C."/>
            <person name="Floudas D."/>
            <person name="Binder M."/>
            <person name="Majcherczyk A."/>
            <person name="Schneider P."/>
            <person name="Aerts A."/>
            <person name="Asiegbu F.O."/>
            <person name="Baker S.E."/>
            <person name="Barry K."/>
            <person name="Bendiksby M."/>
            <person name="Blumentritt M."/>
            <person name="Coutinho P.M."/>
            <person name="Cullen D."/>
            <person name="Cullen D."/>
            <person name="Gathman A."/>
            <person name="Goodell B."/>
            <person name="Henrissat B."/>
            <person name="Ihrmark K."/>
            <person name="Kauserud H."/>
            <person name="Kohler A."/>
            <person name="LaButti K."/>
            <person name="Lapidus A."/>
            <person name="Lavin J.L."/>
            <person name="Lee Y.-H."/>
            <person name="Lindquist E."/>
            <person name="Lilly W."/>
            <person name="Lucas S."/>
            <person name="Morin E."/>
            <person name="Murat C."/>
            <person name="Oguiza J.A."/>
            <person name="Park J."/>
            <person name="Pisabarro A.G."/>
            <person name="Riley R."/>
            <person name="Rosling A."/>
            <person name="Salamov A."/>
            <person name="Schmidt O."/>
            <person name="Schmutz J."/>
            <person name="Skrede I."/>
            <person name="Stenlid J."/>
            <person name="Wiebenga A."/>
            <person name="Xie X."/>
            <person name="Kues U."/>
            <person name="Hibbett D.S."/>
            <person name="Hoffmeister D."/>
            <person name="Hogberg N."/>
            <person name="Martin F."/>
            <person name="Grigoriev I.V."/>
            <person name="Watkinson S.C."/>
        </authorList>
    </citation>
    <scope>NUCLEOTIDE SEQUENCE</scope>
    <source>
        <strain evidence="11">S7.9</strain>
    </source>
</reference>
<dbReference type="Gene3D" id="1.20.144.10">
    <property type="entry name" value="Phosphatidic acid phosphatase type 2/haloperoxidase"/>
    <property type="match status" value="1"/>
</dbReference>
<feature type="transmembrane region" description="Helical" evidence="9">
    <location>
        <begin position="173"/>
        <end position="194"/>
    </location>
</feature>
<organism>
    <name type="scientific">Serpula lacrymans var. lacrymans (strain S7.9)</name>
    <name type="common">Dry rot fungus</name>
    <dbReference type="NCBI Taxonomy" id="578457"/>
    <lineage>
        <taxon>Eukaryota</taxon>
        <taxon>Fungi</taxon>
        <taxon>Dikarya</taxon>
        <taxon>Basidiomycota</taxon>
        <taxon>Agaricomycotina</taxon>
        <taxon>Agaricomycetes</taxon>
        <taxon>Agaricomycetidae</taxon>
        <taxon>Boletales</taxon>
        <taxon>Coniophorineae</taxon>
        <taxon>Serpulaceae</taxon>
        <taxon>Serpula</taxon>
    </lineage>
</organism>
<evidence type="ECO:0000256" key="2">
    <source>
        <dbReference type="ARBA" id="ARBA00022692"/>
    </source>
</evidence>
<evidence type="ECO:0000256" key="3">
    <source>
        <dbReference type="ARBA" id="ARBA00022801"/>
    </source>
</evidence>
<dbReference type="PANTHER" id="PTHR14969">
    <property type="entry name" value="SPHINGOSINE-1-PHOSPHATE PHOSPHOHYDROLASE"/>
    <property type="match status" value="1"/>
</dbReference>
<comment type="similarity">
    <text evidence="7">Belongs to the type 2 lipid phosphate phosphatase family.</text>
</comment>
<evidence type="ECO:0000256" key="7">
    <source>
        <dbReference type="ARBA" id="ARBA00038324"/>
    </source>
</evidence>
<dbReference type="SUPFAM" id="SSF48317">
    <property type="entry name" value="Acid phosphatase/Vanadium-dependent haloperoxidase"/>
    <property type="match status" value="1"/>
</dbReference>
<dbReference type="GO" id="GO:0042392">
    <property type="term" value="F:sphingosine-1-phosphate phosphatase activity"/>
    <property type="evidence" value="ECO:0007669"/>
    <property type="project" value="TreeGrafter"/>
</dbReference>
<dbReference type="KEGG" id="sla:SERLADRAFT_445285"/>
<dbReference type="CDD" id="cd03388">
    <property type="entry name" value="PAP2_SPPase1"/>
    <property type="match status" value="1"/>
</dbReference>
<comment type="subcellular location">
    <subcellularLocation>
        <location evidence="1">Endoplasmic reticulum membrane</location>
        <topology evidence="1">Multi-pass membrane protein</topology>
    </subcellularLocation>
</comment>
<keyword evidence="4" id="KW-0256">Endoplasmic reticulum</keyword>
<dbReference type="PANTHER" id="PTHR14969:SF28">
    <property type="entry name" value="DIHYDROSPHINGOSINE 1-PHOSPHATE PHOSPHATASE LCB3-RELATED"/>
    <property type="match status" value="1"/>
</dbReference>
<feature type="region of interest" description="Disordered" evidence="8">
    <location>
        <begin position="402"/>
        <end position="436"/>
    </location>
</feature>